<organism evidence="2 3">
    <name type="scientific">Streptomyces malaysiense</name>
    <dbReference type="NCBI Taxonomy" id="1428626"/>
    <lineage>
        <taxon>Bacteria</taxon>
        <taxon>Bacillati</taxon>
        <taxon>Actinomycetota</taxon>
        <taxon>Actinomycetes</taxon>
        <taxon>Kitasatosporales</taxon>
        <taxon>Streptomycetaceae</taxon>
        <taxon>Streptomyces</taxon>
    </lineage>
</organism>
<comment type="caution">
    <text evidence="2">The sequence shown here is derived from an EMBL/GenBank/DDBJ whole genome shotgun (WGS) entry which is preliminary data.</text>
</comment>
<dbReference type="EMBL" id="LBDA02000090">
    <property type="protein sequence ID" value="OIK23742.1"/>
    <property type="molecule type" value="Genomic_DNA"/>
</dbReference>
<feature type="region of interest" description="Disordered" evidence="1">
    <location>
        <begin position="1"/>
        <end position="100"/>
    </location>
</feature>
<keyword evidence="3" id="KW-1185">Reference proteome</keyword>
<dbReference type="RefSeq" id="WP_046424780.1">
    <property type="nucleotide sequence ID" value="NZ_LBDA02000090.1"/>
</dbReference>
<name>A0A1J4PUE7_9ACTN</name>
<dbReference type="Proteomes" id="UP000034838">
    <property type="component" value="Unassembled WGS sequence"/>
</dbReference>
<accession>A0A1J4PUE7</accession>
<feature type="compositionally biased region" description="Pro residues" evidence="1">
    <location>
        <begin position="12"/>
        <end position="26"/>
    </location>
</feature>
<gene>
    <name evidence="2" type="ORF">VT52_030965</name>
</gene>
<feature type="compositionally biased region" description="Basic and acidic residues" evidence="1">
    <location>
        <begin position="40"/>
        <end position="52"/>
    </location>
</feature>
<evidence type="ECO:0000313" key="2">
    <source>
        <dbReference type="EMBL" id="OIK23742.1"/>
    </source>
</evidence>
<dbReference type="AlphaFoldDB" id="A0A1J4PUE7"/>
<sequence>MMIDDESRTGAPPEPARQPPTGPGGPAPRGAGARLTGVDADARFTARREAGHRPVTGACGKHSRGRGDATATAHPRPRPDRTGTAMHASTGPGTGGTPVPPAASAPVAFGAVVVGAVIPRAVHRVRRCGVSRAA</sequence>
<protein>
    <submittedName>
        <fullName evidence="2">Uncharacterized protein</fullName>
    </submittedName>
</protein>
<proteinExistence type="predicted"/>
<feature type="compositionally biased region" description="Low complexity" evidence="1">
    <location>
        <begin position="28"/>
        <end position="37"/>
    </location>
</feature>
<evidence type="ECO:0000313" key="3">
    <source>
        <dbReference type="Proteomes" id="UP000034838"/>
    </source>
</evidence>
<evidence type="ECO:0000256" key="1">
    <source>
        <dbReference type="SAM" id="MobiDB-lite"/>
    </source>
</evidence>
<reference evidence="2" key="1">
    <citation type="submission" date="2016-10" db="EMBL/GenBank/DDBJ databases">
        <title>Genome sequence of Streptomyces malaysiense MUSC 136.</title>
        <authorList>
            <person name="Lee L.-H."/>
            <person name="Ser H.-L."/>
        </authorList>
    </citation>
    <scope>NUCLEOTIDE SEQUENCE [LARGE SCALE GENOMIC DNA]</scope>
    <source>
        <strain evidence="2">MUSC 136</strain>
    </source>
</reference>